<keyword evidence="1" id="KW-0479">Metal-binding</keyword>
<dbReference type="Gene3D" id="1.10.10.10">
    <property type="entry name" value="Winged helix-like DNA-binding domain superfamily/Winged helix DNA-binding domain"/>
    <property type="match status" value="1"/>
</dbReference>
<dbReference type="PANTHER" id="PTHR20973:SF0">
    <property type="entry name" value="NON-STRUCTURAL MAINTENANCE OF CHROMOSOMES ELEMENT 1 HOMOLOG"/>
    <property type="match status" value="1"/>
</dbReference>
<dbReference type="GO" id="GO:0008270">
    <property type="term" value="F:zinc ion binding"/>
    <property type="evidence" value="ECO:0007669"/>
    <property type="project" value="UniProtKB-KW"/>
</dbReference>
<dbReference type="FunFam" id="3.90.1150.220:FF:000002">
    <property type="entry name" value="Non-structural maintenance of chromosomes element 1"/>
    <property type="match status" value="1"/>
</dbReference>
<name>A0AAP0G713_9ASPA</name>
<gene>
    <name evidence="3" type="ORF">KSP39_PZI010421</name>
</gene>
<organism evidence="3 4">
    <name type="scientific">Platanthera zijinensis</name>
    <dbReference type="NCBI Taxonomy" id="2320716"/>
    <lineage>
        <taxon>Eukaryota</taxon>
        <taxon>Viridiplantae</taxon>
        <taxon>Streptophyta</taxon>
        <taxon>Embryophyta</taxon>
        <taxon>Tracheophyta</taxon>
        <taxon>Spermatophyta</taxon>
        <taxon>Magnoliopsida</taxon>
        <taxon>Liliopsida</taxon>
        <taxon>Asparagales</taxon>
        <taxon>Orchidaceae</taxon>
        <taxon>Orchidoideae</taxon>
        <taxon>Orchideae</taxon>
        <taxon>Orchidinae</taxon>
        <taxon>Platanthera</taxon>
    </lineage>
</organism>
<dbReference type="InterPro" id="IPR011513">
    <property type="entry name" value="Nse1"/>
</dbReference>
<keyword evidence="4" id="KW-1185">Reference proteome</keyword>
<feature type="region of interest" description="Disordered" evidence="2">
    <location>
        <begin position="256"/>
        <end position="277"/>
    </location>
</feature>
<keyword evidence="1" id="KW-0808">Transferase</keyword>
<dbReference type="Pfam" id="PF07574">
    <property type="entry name" value="SMC_Nse1"/>
    <property type="match status" value="1"/>
</dbReference>
<sequence>MATQLGWKHHTLIQALLSRGPLKEAEFHAIFAGATGKNPVTHKQVFNDCLLQINKELDYVQFEVRACMNQYDGDIYYGVVNNVSDEQSKLGNHYSVPQIMFYKAIIEAIIQDGTNQGCITSIEALNIHLENQDGQSLQDSQSRIPAAFKNFTISQKEKTLSELIHDRWLSSTSDGKIGLGVRSFLDLRSWFRNNDVFPCHVCNEAAIKQVARVCPGCGTVWHPSDHGEEDGNNSTRAQLQGNEYAGVFVPRKKRTGTPKTEFVSAADAQSRAPSVPVKRNLRSCKAENFDPVDGELSVCSPDPPAVAKRTRRSARM</sequence>
<protein>
    <recommendedName>
        <fullName evidence="1">Non-structural maintenance of chromosomes element 1 homolog</fullName>
        <ecNumber evidence="1">2.3.2.27</ecNumber>
    </recommendedName>
</protein>
<dbReference type="EC" id="2.3.2.27" evidence="1"/>
<dbReference type="GO" id="GO:0005634">
    <property type="term" value="C:nucleus"/>
    <property type="evidence" value="ECO:0007669"/>
    <property type="project" value="UniProtKB-SubCell"/>
</dbReference>
<dbReference type="GO" id="GO:0000724">
    <property type="term" value="P:double-strand break repair via homologous recombination"/>
    <property type="evidence" value="ECO:0007669"/>
    <property type="project" value="TreeGrafter"/>
</dbReference>
<comment type="caution">
    <text evidence="3">The sequence shown here is derived from an EMBL/GenBank/DDBJ whole genome shotgun (WGS) entry which is preliminary data.</text>
</comment>
<accession>A0AAP0G713</accession>
<comment type="subcellular location">
    <subcellularLocation>
        <location evidence="1">Nucleus</location>
    </subcellularLocation>
</comment>
<dbReference type="AlphaFoldDB" id="A0AAP0G713"/>
<comment type="similarity">
    <text evidence="1">Belongs to the NSE1 family.</text>
</comment>
<comment type="subunit">
    <text evidence="1">Component of the Smc5-Smc6 complex.</text>
</comment>
<comment type="catalytic activity">
    <reaction evidence="1">
        <text>S-ubiquitinyl-[E2 ubiquitin-conjugating enzyme]-L-cysteine + [acceptor protein]-L-lysine = [E2 ubiquitin-conjugating enzyme]-L-cysteine + N(6)-ubiquitinyl-[acceptor protein]-L-lysine.</text>
        <dbReference type="EC" id="2.3.2.27"/>
    </reaction>
</comment>
<evidence type="ECO:0000256" key="2">
    <source>
        <dbReference type="SAM" id="MobiDB-lite"/>
    </source>
</evidence>
<dbReference type="PANTHER" id="PTHR20973">
    <property type="entry name" value="NON-SMC ELEMENT 1-RELATED"/>
    <property type="match status" value="1"/>
</dbReference>
<reference evidence="3 4" key="1">
    <citation type="journal article" date="2022" name="Nat. Plants">
        <title>Genomes of leafy and leafless Platanthera orchids illuminate the evolution of mycoheterotrophy.</title>
        <authorList>
            <person name="Li M.H."/>
            <person name="Liu K.W."/>
            <person name="Li Z."/>
            <person name="Lu H.C."/>
            <person name="Ye Q.L."/>
            <person name="Zhang D."/>
            <person name="Wang J.Y."/>
            <person name="Li Y.F."/>
            <person name="Zhong Z.M."/>
            <person name="Liu X."/>
            <person name="Yu X."/>
            <person name="Liu D.K."/>
            <person name="Tu X.D."/>
            <person name="Liu B."/>
            <person name="Hao Y."/>
            <person name="Liao X.Y."/>
            <person name="Jiang Y.T."/>
            <person name="Sun W.H."/>
            <person name="Chen J."/>
            <person name="Chen Y.Q."/>
            <person name="Ai Y."/>
            <person name="Zhai J.W."/>
            <person name="Wu S.S."/>
            <person name="Zhou Z."/>
            <person name="Hsiao Y.Y."/>
            <person name="Wu W.L."/>
            <person name="Chen Y.Y."/>
            <person name="Lin Y.F."/>
            <person name="Hsu J.L."/>
            <person name="Li C.Y."/>
            <person name="Wang Z.W."/>
            <person name="Zhao X."/>
            <person name="Zhong W.Y."/>
            <person name="Ma X.K."/>
            <person name="Ma L."/>
            <person name="Huang J."/>
            <person name="Chen G.Z."/>
            <person name="Huang M.Z."/>
            <person name="Huang L."/>
            <person name="Peng D.H."/>
            <person name="Luo Y.B."/>
            <person name="Zou S.Q."/>
            <person name="Chen S.P."/>
            <person name="Lan S."/>
            <person name="Tsai W.C."/>
            <person name="Van de Peer Y."/>
            <person name="Liu Z.J."/>
        </authorList>
    </citation>
    <scope>NUCLEOTIDE SEQUENCE [LARGE SCALE GENOMIC DNA]</scope>
    <source>
        <strain evidence="3">Lor287</strain>
    </source>
</reference>
<dbReference type="InterPro" id="IPR036388">
    <property type="entry name" value="WH-like_DNA-bd_sf"/>
</dbReference>
<dbReference type="EMBL" id="JBBWWQ010000008">
    <property type="protein sequence ID" value="KAK8941071.1"/>
    <property type="molecule type" value="Genomic_DNA"/>
</dbReference>
<keyword evidence="1" id="KW-0227">DNA damage</keyword>
<dbReference type="GO" id="GO:0030915">
    <property type="term" value="C:Smc5-Smc6 complex"/>
    <property type="evidence" value="ECO:0007669"/>
    <property type="project" value="UniProtKB-UniRule"/>
</dbReference>
<keyword evidence="1" id="KW-0233">DNA recombination</keyword>
<keyword evidence="1" id="KW-0234">DNA repair</keyword>
<dbReference type="Gene3D" id="3.90.1150.220">
    <property type="match status" value="1"/>
</dbReference>
<keyword evidence="1" id="KW-0863">Zinc-finger</keyword>
<proteinExistence type="inferred from homology"/>
<keyword evidence="1" id="KW-0833">Ubl conjugation pathway</keyword>
<feature type="region of interest" description="Disordered" evidence="2">
    <location>
        <begin position="295"/>
        <end position="316"/>
    </location>
</feature>
<evidence type="ECO:0000313" key="4">
    <source>
        <dbReference type="Proteomes" id="UP001418222"/>
    </source>
</evidence>
<evidence type="ECO:0000256" key="1">
    <source>
        <dbReference type="RuleBase" id="RU368018"/>
    </source>
</evidence>
<evidence type="ECO:0000313" key="3">
    <source>
        <dbReference type="EMBL" id="KAK8941071.1"/>
    </source>
</evidence>
<keyword evidence="1" id="KW-0862">Zinc</keyword>
<dbReference type="Proteomes" id="UP001418222">
    <property type="component" value="Unassembled WGS sequence"/>
</dbReference>
<dbReference type="GO" id="GO:0061630">
    <property type="term" value="F:ubiquitin protein ligase activity"/>
    <property type="evidence" value="ECO:0007669"/>
    <property type="project" value="UniProtKB-EC"/>
</dbReference>
<keyword evidence="1" id="KW-0539">Nucleus</keyword>